<evidence type="ECO:0000313" key="2">
    <source>
        <dbReference type="Proteomes" id="UP001165960"/>
    </source>
</evidence>
<accession>A0ACC2TKX9</accession>
<organism evidence="1 2">
    <name type="scientific">Entomophthora muscae</name>
    <dbReference type="NCBI Taxonomy" id="34485"/>
    <lineage>
        <taxon>Eukaryota</taxon>
        <taxon>Fungi</taxon>
        <taxon>Fungi incertae sedis</taxon>
        <taxon>Zoopagomycota</taxon>
        <taxon>Entomophthoromycotina</taxon>
        <taxon>Entomophthoromycetes</taxon>
        <taxon>Entomophthorales</taxon>
        <taxon>Entomophthoraceae</taxon>
        <taxon>Entomophthora</taxon>
    </lineage>
</organism>
<protein>
    <submittedName>
        <fullName evidence="1">Uncharacterized protein</fullName>
    </submittedName>
</protein>
<reference evidence="1" key="1">
    <citation type="submission" date="2022-04" db="EMBL/GenBank/DDBJ databases">
        <title>Genome of the entomopathogenic fungus Entomophthora muscae.</title>
        <authorList>
            <person name="Elya C."/>
            <person name="Lovett B.R."/>
            <person name="Lee E."/>
            <person name="Macias A.M."/>
            <person name="Hajek A.E."/>
            <person name="De Bivort B.L."/>
            <person name="Kasson M.T."/>
            <person name="De Fine Licht H.H."/>
            <person name="Stajich J.E."/>
        </authorList>
    </citation>
    <scope>NUCLEOTIDE SEQUENCE</scope>
    <source>
        <strain evidence="1">Berkeley</strain>
    </source>
</reference>
<keyword evidence="2" id="KW-1185">Reference proteome</keyword>
<dbReference type="Proteomes" id="UP001165960">
    <property type="component" value="Unassembled WGS sequence"/>
</dbReference>
<gene>
    <name evidence="1" type="ORF">DSO57_1037288</name>
</gene>
<name>A0ACC2TKX9_9FUNG</name>
<sequence length="551" mass="61536">MKMLLLSFLVCLVKAEAPLKVMVSMGLGTNSHIKPLLEMGTILRERNHTVFYSSFESNRKFNKPYQLAFVSLGDDRDAGWNQRSLMKKQFTKRENPDPSRDMATSFGMVAAPVYDKTYPVILKVMEQERPDVVLCDFLATACRDAAQMLAIPLITGFQATDFFGVTSSPFVTSTLDYGTITTESLSFMQRFHRKVIDPLIEHYRYYPMVKDTNVIRAKYNVPPASHPFGDFSTSLGLASSFIGFEASILFPPNIRMIGPIKSISYPPLTPDLAQFLETHPKTLYIAFGSIVILGDYDIENLVLGSLAALKEGSIDGVIWGLGNSLQEDFPKMFKFNGTEITRDQLFSGEQPHIKLLPWAPQTAILEHKSTKLFISHGGLESSFEAILSGTPILCMPFLGDQFRNARKLEDAGIAKYINRANATPTTVSSDIKHILQDTTGSFVSHTQRMRTIAQYGSRRKDSGADAVEEYAYTAQACRPLQPSRYGEIPCELKHLTLASRNMSYFQSNLIDVYAFAILLSLLIALGLTVVGWRLATKLYPSSTKDLTKKEQ</sequence>
<comment type="caution">
    <text evidence="1">The sequence shown here is derived from an EMBL/GenBank/DDBJ whole genome shotgun (WGS) entry which is preliminary data.</text>
</comment>
<dbReference type="EMBL" id="QTSX02002522">
    <property type="protein sequence ID" value="KAJ9075313.1"/>
    <property type="molecule type" value="Genomic_DNA"/>
</dbReference>
<proteinExistence type="predicted"/>
<evidence type="ECO:0000313" key="1">
    <source>
        <dbReference type="EMBL" id="KAJ9075313.1"/>
    </source>
</evidence>